<evidence type="ECO:0000313" key="3">
    <source>
        <dbReference type="EMBL" id="HGE77775.1"/>
    </source>
</evidence>
<comment type="caution">
    <text evidence="3">The sequence shown here is derived from an EMBL/GenBank/DDBJ whole genome shotgun (WGS) entry which is preliminary data.</text>
</comment>
<evidence type="ECO:0000259" key="2">
    <source>
        <dbReference type="Pfam" id="PF00586"/>
    </source>
</evidence>
<feature type="binding site" evidence="1">
    <location>
        <position position="40"/>
    </location>
    <ligand>
        <name>Mg(2+)</name>
        <dbReference type="ChEBI" id="CHEBI:18420"/>
        <label>1</label>
    </ligand>
</feature>
<dbReference type="SUPFAM" id="SSF56042">
    <property type="entry name" value="PurM C-terminal domain-like"/>
    <property type="match status" value="1"/>
</dbReference>
<dbReference type="Pfam" id="PF00586">
    <property type="entry name" value="AIRS"/>
    <property type="match status" value="1"/>
</dbReference>
<feature type="binding site" evidence="1">
    <location>
        <position position="302"/>
    </location>
    <ligand>
        <name>substrate</name>
    </ligand>
</feature>
<comment type="catalytic activity">
    <reaction evidence="1">
        <text>thiamine phosphate + ATP = thiamine diphosphate + ADP</text>
        <dbReference type="Rhea" id="RHEA:15913"/>
        <dbReference type="ChEBI" id="CHEBI:30616"/>
        <dbReference type="ChEBI" id="CHEBI:37575"/>
        <dbReference type="ChEBI" id="CHEBI:58937"/>
        <dbReference type="ChEBI" id="CHEBI:456216"/>
        <dbReference type="EC" id="2.7.4.16"/>
    </reaction>
</comment>
<dbReference type="PIRSF" id="PIRSF005303">
    <property type="entry name" value="Thiam_monoph_kin"/>
    <property type="match status" value="1"/>
</dbReference>
<feature type="binding site" evidence="1">
    <location>
        <begin position="117"/>
        <end position="118"/>
    </location>
    <ligand>
        <name>ATP</name>
        <dbReference type="ChEBI" id="CHEBI:30616"/>
    </ligand>
</feature>
<comment type="miscellaneous">
    <text evidence="1">Reaction mechanism of ThiL seems to utilize a direct, inline transfer of the gamma-phosphate of ATP to TMP rather than a phosphorylated enzyme intermediate.</text>
</comment>
<sequence>MGELELIKYLRRKYPRKNKDVLLGIGDDAMVMKNGTVISTDSFVEGIHFDYRYFTKFDLGIHCMCATLSDLAAMAAKPICALIGLFVPKGTKFTDLQQLYRGFEYVCKRYRCDISGGDVIESPFWGMTITVIGKAERPLLRNGAKPGDCLYTTGFLGLSEVGRIVLSGGLDRKLFPESIKRHLYPEPRIYEALKLRKFITAGIDTSDGLSTDAYHISEESKVRVIIENIPIHPEVELFCKLKRLSPINFILSSGEDFELLFTAKNVKNFSKIKVYKIGLIAKGKGVYIYSGNKLKRISPTGYEHLR</sequence>
<protein>
    <recommendedName>
        <fullName evidence="1">Thiamine-monophosphate kinase</fullName>
        <shortName evidence="1">TMP kinase</shortName>
        <shortName evidence="1">Thiamine-phosphate kinase</shortName>
        <ecNumber evidence="1">2.7.4.16</ecNumber>
    </recommendedName>
</protein>
<dbReference type="PANTHER" id="PTHR30270">
    <property type="entry name" value="THIAMINE-MONOPHOSPHATE KINASE"/>
    <property type="match status" value="1"/>
</dbReference>
<dbReference type="InterPro" id="IPR016188">
    <property type="entry name" value="PurM-like_N"/>
</dbReference>
<feature type="binding site" evidence="1">
    <location>
        <position position="39"/>
    </location>
    <ligand>
        <name>Mg(2+)</name>
        <dbReference type="ChEBI" id="CHEBI:18420"/>
        <label>4</label>
    </ligand>
</feature>
<feature type="binding site" evidence="1">
    <location>
        <position position="206"/>
    </location>
    <ligand>
        <name>ATP</name>
        <dbReference type="ChEBI" id="CHEBI:30616"/>
    </ligand>
</feature>
<comment type="function">
    <text evidence="1">Catalyzes the ATP-dependent phosphorylation of thiamine-monophosphate (TMP) to form thiamine-pyrophosphate (TPP), the active form of vitamin B1.</text>
</comment>
<dbReference type="InterPro" id="IPR006283">
    <property type="entry name" value="ThiL-like"/>
</dbReference>
<dbReference type="EMBL" id="DTOZ01000053">
    <property type="protein sequence ID" value="HGE77775.1"/>
    <property type="molecule type" value="Genomic_DNA"/>
</dbReference>
<dbReference type="HAMAP" id="MF_02128">
    <property type="entry name" value="TMP_kinase"/>
    <property type="match status" value="1"/>
</dbReference>
<feature type="binding site" evidence="1">
    <location>
        <position position="28"/>
    </location>
    <ligand>
        <name>Mg(2+)</name>
        <dbReference type="ChEBI" id="CHEBI:18420"/>
        <label>4</label>
    </ligand>
</feature>
<feature type="binding site" evidence="1">
    <location>
        <position position="41"/>
    </location>
    <ligand>
        <name>Mg(2+)</name>
        <dbReference type="ChEBI" id="CHEBI:18420"/>
        <label>2</label>
    </ligand>
</feature>
<dbReference type="SUPFAM" id="SSF55326">
    <property type="entry name" value="PurM N-terminal domain-like"/>
    <property type="match status" value="1"/>
</dbReference>
<dbReference type="InterPro" id="IPR036921">
    <property type="entry name" value="PurM-like_N_sf"/>
</dbReference>
<dbReference type="GO" id="GO:0005524">
    <property type="term" value="F:ATP binding"/>
    <property type="evidence" value="ECO:0007669"/>
    <property type="project" value="UniProtKB-UniRule"/>
</dbReference>
<comment type="pathway">
    <text evidence="1">Cofactor biosynthesis; thiamine diphosphate biosynthesis; thiamine diphosphate from thiamine phosphate: step 1/1.</text>
</comment>
<dbReference type="CDD" id="cd02194">
    <property type="entry name" value="ThiL"/>
    <property type="match status" value="1"/>
</dbReference>
<feature type="binding site" evidence="1">
    <location>
        <position position="204"/>
    </location>
    <ligand>
        <name>Mg(2+)</name>
        <dbReference type="ChEBI" id="CHEBI:18420"/>
        <label>3</label>
    </ligand>
</feature>
<dbReference type="PANTHER" id="PTHR30270:SF0">
    <property type="entry name" value="THIAMINE-MONOPHOSPHATE KINASE"/>
    <property type="match status" value="1"/>
</dbReference>
<feature type="binding site" evidence="1">
    <location>
        <position position="41"/>
    </location>
    <ligand>
        <name>Mg(2+)</name>
        <dbReference type="ChEBI" id="CHEBI:18420"/>
        <label>1</label>
    </ligand>
</feature>
<feature type="domain" description="PurM-like N-terminal" evidence="2">
    <location>
        <begin position="26"/>
        <end position="134"/>
    </location>
</feature>
<organism evidence="3">
    <name type="scientific">candidate division WOR-3 bacterium</name>
    <dbReference type="NCBI Taxonomy" id="2052148"/>
    <lineage>
        <taxon>Bacteria</taxon>
        <taxon>Bacteria division WOR-3</taxon>
    </lineage>
</organism>
<feature type="binding site" evidence="1">
    <location>
        <position position="118"/>
    </location>
    <ligand>
        <name>Mg(2+)</name>
        <dbReference type="ChEBI" id="CHEBI:18420"/>
        <label>1</label>
    </ligand>
</feature>
<name>A0A7V3RGJ8_UNCW3</name>
<reference evidence="3" key="1">
    <citation type="journal article" date="2020" name="mSystems">
        <title>Genome- and Community-Level Interaction Insights into Carbon Utilization and Element Cycling Functions of Hydrothermarchaeota in Hydrothermal Sediment.</title>
        <authorList>
            <person name="Zhou Z."/>
            <person name="Liu Y."/>
            <person name="Xu W."/>
            <person name="Pan J."/>
            <person name="Luo Z.H."/>
            <person name="Li M."/>
        </authorList>
    </citation>
    <scope>NUCLEOTIDE SEQUENCE [LARGE SCALE GENOMIC DNA]</scope>
    <source>
        <strain evidence="3">SpSt-961</strain>
    </source>
</reference>
<evidence type="ECO:0000256" key="1">
    <source>
        <dbReference type="HAMAP-Rule" id="MF_02128"/>
    </source>
</evidence>
<feature type="binding site" evidence="1">
    <location>
        <position position="48"/>
    </location>
    <ligand>
        <name>substrate</name>
    </ligand>
</feature>
<dbReference type="UniPathway" id="UPA00060">
    <property type="reaction ID" value="UER00142"/>
</dbReference>
<keyword evidence="1 3" id="KW-0808">Transferase</keyword>
<dbReference type="AlphaFoldDB" id="A0A7V3RGJ8"/>
<keyword evidence="1" id="KW-0460">Magnesium</keyword>
<feature type="binding site" evidence="1">
    <location>
        <position position="70"/>
    </location>
    <ligand>
        <name>Mg(2+)</name>
        <dbReference type="ChEBI" id="CHEBI:18420"/>
        <label>3</label>
    </ligand>
</feature>
<dbReference type="EC" id="2.7.4.16" evidence="1"/>
<keyword evidence="1 3" id="KW-0418">Kinase</keyword>
<keyword evidence="1" id="KW-0067">ATP-binding</keyword>
<dbReference type="GO" id="GO:0009229">
    <property type="term" value="P:thiamine diphosphate biosynthetic process"/>
    <property type="evidence" value="ECO:0007669"/>
    <property type="project" value="UniProtKB-UniRule"/>
</dbReference>
<dbReference type="GO" id="GO:0009030">
    <property type="term" value="F:thiamine-phosphate kinase activity"/>
    <property type="evidence" value="ECO:0007669"/>
    <property type="project" value="UniProtKB-UniRule"/>
</dbReference>
<keyword evidence="1" id="KW-0547">Nucleotide-binding</keyword>
<keyword evidence="1" id="KW-0479">Metal-binding</keyword>
<accession>A0A7V3RGJ8</accession>
<dbReference type="GO" id="GO:0009228">
    <property type="term" value="P:thiamine biosynthetic process"/>
    <property type="evidence" value="ECO:0007669"/>
    <property type="project" value="UniProtKB-KW"/>
</dbReference>
<dbReference type="NCBIfam" id="TIGR01379">
    <property type="entry name" value="thiL"/>
    <property type="match status" value="1"/>
</dbReference>
<comment type="similarity">
    <text evidence="1">Belongs to the thiamine-monophosphate kinase family.</text>
</comment>
<feature type="binding site" evidence="1">
    <location>
        <position position="141"/>
    </location>
    <ligand>
        <name>ATP</name>
        <dbReference type="ChEBI" id="CHEBI:30616"/>
    </ligand>
</feature>
<feature type="binding site" evidence="1">
    <location>
        <position position="255"/>
    </location>
    <ligand>
        <name>substrate</name>
    </ligand>
</feature>
<feature type="binding site" evidence="1">
    <location>
        <position position="70"/>
    </location>
    <ligand>
        <name>Mg(2+)</name>
        <dbReference type="ChEBI" id="CHEBI:18420"/>
        <label>2</label>
    </ligand>
</feature>
<feature type="binding site" evidence="1">
    <location>
        <position position="100"/>
    </location>
    <ligand>
        <name>ATP</name>
        <dbReference type="ChEBI" id="CHEBI:30616"/>
    </ligand>
</feature>
<gene>
    <name evidence="1 3" type="primary">thiL</name>
    <name evidence="3" type="ORF">ENX68_02085</name>
</gene>
<feature type="binding site" evidence="1">
    <location>
        <position position="207"/>
    </location>
    <ligand>
        <name>Mg(2+)</name>
        <dbReference type="ChEBI" id="CHEBI:18420"/>
        <label>5</label>
    </ligand>
</feature>
<dbReference type="GO" id="GO:0000287">
    <property type="term" value="F:magnesium ion binding"/>
    <property type="evidence" value="ECO:0007669"/>
    <property type="project" value="UniProtKB-UniRule"/>
</dbReference>
<feature type="binding site" evidence="1">
    <location>
        <position position="28"/>
    </location>
    <ligand>
        <name>Mg(2+)</name>
        <dbReference type="ChEBI" id="CHEBI:18420"/>
        <label>3</label>
    </ligand>
</feature>
<dbReference type="InterPro" id="IPR036676">
    <property type="entry name" value="PurM-like_C_sf"/>
</dbReference>
<dbReference type="Gene3D" id="3.90.650.10">
    <property type="entry name" value="PurM-like C-terminal domain"/>
    <property type="match status" value="1"/>
</dbReference>
<dbReference type="Gene3D" id="3.30.1330.10">
    <property type="entry name" value="PurM-like, N-terminal domain"/>
    <property type="match status" value="1"/>
</dbReference>
<feature type="binding site" evidence="1">
    <location>
        <position position="70"/>
    </location>
    <ligand>
        <name>Mg(2+)</name>
        <dbReference type="ChEBI" id="CHEBI:18420"/>
        <label>4</label>
    </ligand>
</feature>
<keyword evidence="1" id="KW-0784">Thiamine biosynthesis</keyword>
<proteinExistence type="inferred from homology"/>